<gene>
    <name evidence="1" type="ORF">QJS64_19050</name>
</gene>
<proteinExistence type="predicted"/>
<dbReference type="Proteomes" id="UP001239169">
    <property type="component" value="Chromosome"/>
</dbReference>
<dbReference type="EMBL" id="CP124685">
    <property type="protein sequence ID" value="WGX75935.1"/>
    <property type="molecule type" value="Genomic_DNA"/>
</dbReference>
<dbReference type="InterPro" id="IPR007253">
    <property type="entry name" value="Cell_wall-bd_2"/>
</dbReference>
<evidence type="ECO:0000313" key="1">
    <source>
        <dbReference type="EMBL" id="WGX75935.1"/>
    </source>
</evidence>
<protein>
    <submittedName>
        <fullName evidence="1">Cell wall-binding repeat-containing protein</fullName>
    </submittedName>
</protein>
<reference evidence="1 2" key="1">
    <citation type="submission" date="2023-04" db="EMBL/GenBank/DDBJ databases">
        <title>Bacteria Genome Submission.</title>
        <authorList>
            <person name="Isaac P."/>
        </authorList>
    </citation>
    <scope>NUCLEOTIDE SEQUENCE [LARGE SCALE GENOMIC DNA]</scope>
    <source>
        <strain evidence="1 2">SampleS7P1</strain>
    </source>
</reference>
<dbReference type="Pfam" id="PF04122">
    <property type="entry name" value="CW_binding_2"/>
    <property type="match status" value="1"/>
</dbReference>
<sequence length="107" mass="11830">MGGIDRNETNAKVISKFYPQQQLNNLYVAKDGMKKQDELVDALSVGVLASKQNSPVAIVGNQLSEAQSKLFKDKKTPVLTQVGNEGNENSFNQLKELFSKILIKLCM</sequence>
<evidence type="ECO:0000313" key="2">
    <source>
        <dbReference type="Proteomes" id="UP001239169"/>
    </source>
</evidence>
<accession>A0ABY8R319</accession>
<organism evidence="1 2">
    <name type="scientific">Paraclostridium bifermentans</name>
    <name type="common">Clostridium bifermentans</name>
    <dbReference type="NCBI Taxonomy" id="1490"/>
    <lineage>
        <taxon>Bacteria</taxon>
        <taxon>Bacillati</taxon>
        <taxon>Bacillota</taxon>
        <taxon>Clostridia</taxon>
        <taxon>Peptostreptococcales</taxon>
        <taxon>Peptostreptococcaceae</taxon>
        <taxon>Paraclostridium</taxon>
    </lineage>
</organism>
<name>A0ABY8R319_PARBF</name>
<keyword evidence="2" id="KW-1185">Reference proteome</keyword>